<dbReference type="Proteomes" id="UP000886851">
    <property type="component" value="Unassembled WGS sequence"/>
</dbReference>
<organism evidence="3 4">
    <name type="scientific">Candidatus Bacteroides pullicola</name>
    <dbReference type="NCBI Taxonomy" id="2838475"/>
    <lineage>
        <taxon>Bacteria</taxon>
        <taxon>Pseudomonadati</taxon>
        <taxon>Bacteroidota</taxon>
        <taxon>Bacteroidia</taxon>
        <taxon>Bacteroidales</taxon>
        <taxon>Bacteroidaceae</taxon>
        <taxon>Bacteroides</taxon>
    </lineage>
</organism>
<comment type="caution">
    <text evidence="3">The sequence shown here is derived from an EMBL/GenBank/DDBJ whole genome shotgun (WGS) entry which is preliminary data.</text>
</comment>
<dbReference type="Gene3D" id="3.10.450.360">
    <property type="match status" value="1"/>
</dbReference>
<name>A0A9D2CM66_9BACE</name>
<dbReference type="SUPFAM" id="SSF160574">
    <property type="entry name" value="BT0923-like"/>
    <property type="match status" value="1"/>
</dbReference>
<keyword evidence="2" id="KW-0732">Signal</keyword>
<evidence type="ECO:0000313" key="3">
    <source>
        <dbReference type="EMBL" id="HIY88886.1"/>
    </source>
</evidence>
<feature type="region of interest" description="Disordered" evidence="1">
    <location>
        <begin position="188"/>
        <end position="239"/>
    </location>
</feature>
<feature type="compositionally biased region" description="Acidic residues" evidence="1">
    <location>
        <begin position="217"/>
        <end position="239"/>
    </location>
</feature>
<accession>A0A9D2CM66</accession>
<feature type="signal peptide" evidence="2">
    <location>
        <begin position="1"/>
        <end position="23"/>
    </location>
</feature>
<sequence>MKTILLLGTLLLCGTFAVSTAQAGNASDVNGKHTVWQQRRTGSDIDRLVKQKYPGCRILDRDYDDGRLEVKIRHQGREKILIFDYDQRWERTVWELRREQLPKAVVRALAGIGFAFQYLDDNDNMAVDTPLGRFYAVQVDTDRRDGIYVVSERGRIAFRYTDDGWNDGRLRGDDWEREWKGEWDEKEWDDGEDHFDEGDDEWDNHRKKHKRRPNRNDDEDEDDGEDHFDEGDDEWDDRR</sequence>
<gene>
    <name evidence="3" type="ORF">H9824_09310</name>
</gene>
<evidence type="ECO:0000256" key="2">
    <source>
        <dbReference type="SAM" id="SignalP"/>
    </source>
</evidence>
<reference evidence="3" key="1">
    <citation type="journal article" date="2021" name="PeerJ">
        <title>Extensive microbial diversity within the chicken gut microbiome revealed by metagenomics and culture.</title>
        <authorList>
            <person name="Gilroy R."/>
            <person name="Ravi A."/>
            <person name="Getino M."/>
            <person name="Pursley I."/>
            <person name="Horton D.L."/>
            <person name="Alikhan N.F."/>
            <person name="Baker D."/>
            <person name="Gharbi K."/>
            <person name="Hall N."/>
            <person name="Watson M."/>
            <person name="Adriaenssens E.M."/>
            <person name="Foster-Nyarko E."/>
            <person name="Jarju S."/>
            <person name="Secka A."/>
            <person name="Antonio M."/>
            <person name="Oren A."/>
            <person name="Chaudhuri R.R."/>
            <person name="La Ragione R."/>
            <person name="Hildebrand F."/>
            <person name="Pallen M.J."/>
        </authorList>
    </citation>
    <scope>NUCLEOTIDE SEQUENCE</scope>
    <source>
        <strain evidence="3">Gambia2-208</strain>
    </source>
</reference>
<proteinExistence type="predicted"/>
<feature type="chain" id="PRO_5038516364" description="PepSY domain-containing protein" evidence="2">
    <location>
        <begin position="24"/>
        <end position="239"/>
    </location>
</feature>
<evidence type="ECO:0000256" key="1">
    <source>
        <dbReference type="SAM" id="MobiDB-lite"/>
    </source>
</evidence>
<dbReference type="AlphaFoldDB" id="A0A9D2CM66"/>
<reference evidence="3" key="2">
    <citation type="submission" date="2021-04" db="EMBL/GenBank/DDBJ databases">
        <authorList>
            <person name="Gilroy R."/>
        </authorList>
    </citation>
    <scope>NUCLEOTIDE SEQUENCE</scope>
    <source>
        <strain evidence="3">Gambia2-208</strain>
    </source>
</reference>
<feature type="compositionally biased region" description="Acidic residues" evidence="1">
    <location>
        <begin position="188"/>
        <end position="202"/>
    </location>
</feature>
<evidence type="ECO:0008006" key="5">
    <source>
        <dbReference type="Google" id="ProtNLM"/>
    </source>
</evidence>
<protein>
    <recommendedName>
        <fullName evidence="5">PepSY domain-containing protein</fullName>
    </recommendedName>
</protein>
<dbReference type="EMBL" id="DXCV01000062">
    <property type="protein sequence ID" value="HIY88886.1"/>
    <property type="molecule type" value="Genomic_DNA"/>
</dbReference>
<evidence type="ECO:0000313" key="4">
    <source>
        <dbReference type="Proteomes" id="UP000886851"/>
    </source>
</evidence>